<keyword evidence="2" id="KW-0547">Nucleotide-binding</keyword>
<dbReference type="Gene3D" id="3.40.50.300">
    <property type="entry name" value="P-loop containing nucleotide triphosphate hydrolases"/>
    <property type="match status" value="1"/>
</dbReference>
<dbReference type="InterPro" id="IPR051782">
    <property type="entry name" value="ABC_Transporter_VariousFunc"/>
</dbReference>
<dbReference type="EMBL" id="JACRTL010000003">
    <property type="protein sequence ID" value="MBC8610771.1"/>
    <property type="molecule type" value="Genomic_DNA"/>
</dbReference>
<dbReference type="Pfam" id="PF00005">
    <property type="entry name" value="ABC_tran"/>
    <property type="match status" value="1"/>
</dbReference>
<keyword evidence="6" id="KW-1185">Reference proteome</keyword>
<dbReference type="PANTHER" id="PTHR42939">
    <property type="entry name" value="ABC TRANSPORTER ATP-BINDING PROTEIN ALBC-RELATED"/>
    <property type="match status" value="1"/>
</dbReference>
<comment type="caution">
    <text evidence="5">The sequence shown here is derived from an EMBL/GenBank/DDBJ whole genome shotgun (WGS) entry which is preliminary data.</text>
</comment>
<dbReference type="InterPro" id="IPR003439">
    <property type="entry name" value="ABC_transporter-like_ATP-bd"/>
</dbReference>
<dbReference type="SMART" id="SM00382">
    <property type="entry name" value="AAA"/>
    <property type="match status" value="1"/>
</dbReference>
<keyword evidence="1" id="KW-0813">Transport</keyword>
<proteinExistence type="predicted"/>
<evidence type="ECO:0000259" key="4">
    <source>
        <dbReference type="PROSITE" id="PS50893"/>
    </source>
</evidence>
<dbReference type="RefSeq" id="WP_154825565.1">
    <property type="nucleotide sequence ID" value="NZ_JACRTL010000003.1"/>
</dbReference>
<dbReference type="AlphaFoldDB" id="A0A8J6PEP0"/>
<dbReference type="InterPro" id="IPR003593">
    <property type="entry name" value="AAA+_ATPase"/>
</dbReference>
<dbReference type="PROSITE" id="PS50893">
    <property type="entry name" value="ABC_TRANSPORTER_2"/>
    <property type="match status" value="1"/>
</dbReference>
<evidence type="ECO:0000256" key="3">
    <source>
        <dbReference type="ARBA" id="ARBA00022840"/>
    </source>
</evidence>
<dbReference type="SUPFAM" id="SSF52540">
    <property type="entry name" value="P-loop containing nucleoside triphosphate hydrolases"/>
    <property type="match status" value="1"/>
</dbReference>
<evidence type="ECO:0000313" key="6">
    <source>
        <dbReference type="Proteomes" id="UP000632659"/>
    </source>
</evidence>
<protein>
    <submittedName>
        <fullName evidence="5">ABC transporter ATP-binding protein</fullName>
    </submittedName>
</protein>
<dbReference type="Proteomes" id="UP000632659">
    <property type="component" value="Unassembled WGS sequence"/>
</dbReference>
<gene>
    <name evidence="5" type="ORF">H8702_06490</name>
</gene>
<dbReference type="CDD" id="cd03230">
    <property type="entry name" value="ABC_DR_subfamily_A"/>
    <property type="match status" value="1"/>
</dbReference>
<accession>A0A8J6PEP0</accession>
<evidence type="ECO:0000256" key="2">
    <source>
        <dbReference type="ARBA" id="ARBA00022741"/>
    </source>
</evidence>
<name>A0A8J6PEP0_9FIRM</name>
<evidence type="ECO:0000313" key="5">
    <source>
        <dbReference type="EMBL" id="MBC8610771.1"/>
    </source>
</evidence>
<reference evidence="5" key="1">
    <citation type="submission" date="2020-08" db="EMBL/GenBank/DDBJ databases">
        <title>Genome public.</title>
        <authorList>
            <person name="Liu C."/>
            <person name="Sun Q."/>
        </authorList>
    </citation>
    <scope>NUCLEOTIDE SEQUENCE</scope>
    <source>
        <strain evidence="5">NSJ-15</strain>
    </source>
</reference>
<dbReference type="GO" id="GO:0016887">
    <property type="term" value="F:ATP hydrolysis activity"/>
    <property type="evidence" value="ECO:0007669"/>
    <property type="project" value="InterPro"/>
</dbReference>
<organism evidence="5 6">
    <name type="scientific">Massiliimalia timonensis</name>
    <dbReference type="NCBI Taxonomy" id="1987501"/>
    <lineage>
        <taxon>Bacteria</taxon>
        <taxon>Bacillati</taxon>
        <taxon>Bacillota</taxon>
        <taxon>Clostridia</taxon>
        <taxon>Eubacteriales</taxon>
        <taxon>Oscillospiraceae</taxon>
        <taxon>Massiliimalia</taxon>
    </lineage>
</organism>
<evidence type="ECO:0000256" key="1">
    <source>
        <dbReference type="ARBA" id="ARBA00022448"/>
    </source>
</evidence>
<dbReference type="PANTHER" id="PTHR42939:SF1">
    <property type="entry name" value="ABC TRANSPORTER ATP-BINDING PROTEIN ALBC-RELATED"/>
    <property type="match status" value="1"/>
</dbReference>
<keyword evidence="3 5" id="KW-0067">ATP-binding</keyword>
<dbReference type="GO" id="GO:0005524">
    <property type="term" value="F:ATP binding"/>
    <property type="evidence" value="ECO:0007669"/>
    <property type="project" value="UniProtKB-KW"/>
</dbReference>
<dbReference type="InterPro" id="IPR027417">
    <property type="entry name" value="P-loop_NTPase"/>
</dbReference>
<feature type="domain" description="ABC transporter" evidence="4">
    <location>
        <begin position="2"/>
        <end position="227"/>
    </location>
</feature>
<sequence>MIQMTDVVKVFGEYAALNHLECTIERETIYGLVGPNGSGKSTMLRLIAGIYRAEYGTVCIDDEPVFENVALKNRIFYLSDELYFLPQASMNSMAKFFAGYYDHFSYEVYHSLCEIFPLDPNKKISAFSKGMQRQAGLILALSCQPNVLLLDEAFDGLDPVVRNAVRRLLVNYVAEYNATVVISSHNLRELEDLCDHIGLLYKGKLLLDKDLDTLKLGLCRFHCGFKKAPSREELSKLDLLKFSCSGNLITLTARGNRDEIEEYLESFSPMFLEALPLTLEEVFIQEMEGVGYDFNHVEF</sequence>